<dbReference type="InterPro" id="IPR011006">
    <property type="entry name" value="CheY-like_superfamily"/>
</dbReference>
<dbReference type="GO" id="GO:0009927">
    <property type="term" value="F:histidine phosphotransfer kinase activity"/>
    <property type="evidence" value="ECO:0007669"/>
    <property type="project" value="TreeGrafter"/>
</dbReference>
<dbReference type="CDD" id="cd00082">
    <property type="entry name" value="HisKA"/>
    <property type="match status" value="1"/>
</dbReference>
<proteinExistence type="predicted"/>
<dbReference type="SUPFAM" id="SSF47384">
    <property type="entry name" value="Homodimeric domain of signal transducing histidine kinase"/>
    <property type="match status" value="1"/>
</dbReference>
<evidence type="ECO:0000256" key="6">
    <source>
        <dbReference type="ARBA" id="ARBA00022679"/>
    </source>
</evidence>
<comment type="catalytic activity">
    <reaction evidence="1">
        <text>ATP + protein L-histidine = ADP + protein N-phospho-L-histidine.</text>
        <dbReference type="EC" id="2.7.13.3"/>
    </reaction>
</comment>
<dbReference type="PROSITE" id="PS50109">
    <property type="entry name" value="HIS_KIN"/>
    <property type="match status" value="1"/>
</dbReference>
<dbReference type="PANTHER" id="PTHR43047:SF72">
    <property type="entry name" value="OSMOSENSING HISTIDINE PROTEIN KINASE SLN1"/>
    <property type="match status" value="1"/>
</dbReference>
<dbReference type="SMART" id="SM00387">
    <property type="entry name" value="HATPase_c"/>
    <property type="match status" value="1"/>
</dbReference>
<evidence type="ECO:0000256" key="7">
    <source>
        <dbReference type="ARBA" id="ARBA00022741"/>
    </source>
</evidence>
<keyword evidence="4" id="KW-1003">Cell membrane</keyword>
<evidence type="ECO:0000256" key="3">
    <source>
        <dbReference type="ARBA" id="ARBA00012438"/>
    </source>
</evidence>
<dbReference type="SMART" id="SM00448">
    <property type="entry name" value="REC"/>
    <property type="match status" value="1"/>
</dbReference>
<dbReference type="PROSITE" id="PS50110">
    <property type="entry name" value="RESPONSE_REGULATORY"/>
    <property type="match status" value="1"/>
</dbReference>
<name>A0A0W8FWX1_9ZZZZ</name>
<sequence>MQEVKEHNAEKLMKEYSPRVLIVDDEKGLRIGTQRLLEMEGYSVETAENGTEGIEKGTKNDFDLAVIDLKMPDIDGLQVLTEIKKVRPNTVCLIATAYASYETAIESTRIGAYGYIPKPFTPDELLYNLQKGYAQRLLILESEQLKKEREANLLELATERSRLSTIINLIGDGVLVINKQGEVVYRNNAVFKNLNIVDAKNNKEILSKIPDKIVDLIDKYLESDQLINKSYSTQIEIIQNELFIEAVTSPVPNPDGSLAGVAVVIRNITGLKKIELIKNQFVSMVAHELKTPVAAVLGFLKIIIDKNLNISEQQRNDFVSRSIVRLRSLLDLVNDLLDISRMELKTKHREIVTLDIKDIIKSTSEFLEIEAQFNNISFNLILEDSLPVIKADHNEITRMFTNILSNAIKYNKKNGSIEIIAGANENYLITKIKDTGIGLKEDEKDKLFQEFFRVKNEHTRGISGTGLGLTIVKQIVDSYHGKIEVESQFGVGTTFTIYLPINNNN</sequence>
<protein>
    <recommendedName>
        <fullName evidence="3">histidine kinase</fullName>
        <ecNumber evidence="3">2.7.13.3</ecNumber>
    </recommendedName>
</protein>
<dbReference type="GO" id="GO:0005886">
    <property type="term" value="C:plasma membrane"/>
    <property type="evidence" value="ECO:0007669"/>
    <property type="project" value="UniProtKB-SubCell"/>
</dbReference>
<keyword evidence="7" id="KW-0547">Nucleotide-binding</keyword>
<keyword evidence="9" id="KW-0067">ATP-binding</keyword>
<dbReference type="FunFam" id="3.30.565.10:FF:000023">
    <property type="entry name" value="PAS domain-containing sensor histidine kinase"/>
    <property type="match status" value="1"/>
</dbReference>
<accession>A0A0W8FWX1</accession>
<comment type="subcellular location">
    <subcellularLocation>
        <location evidence="2">Cell membrane</location>
    </subcellularLocation>
</comment>
<keyword evidence="11" id="KW-0472">Membrane</keyword>
<dbReference type="EC" id="2.7.13.3" evidence="3"/>
<evidence type="ECO:0000256" key="10">
    <source>
        <dbReference type="ARBA" id="ARBA00023012"/>
    </source>
</evidence>
<feature type="domain" description="Histidine kinase" evidence="12">
    <location>
        <begin position="284"/>
        <end position="503"/>
    </location>
</feature>
<dbReference type="GO" id="GO:0000155">
    <property type="term" value="F:phosphorelay sensor kinase activity"/>
    <property type="evidence" value="ECO:0007669"/>
    <property type="project" value="InterPro"/>
</dbReference>
<evidence type="ECO:0000256" key="4">
    <source>
        <dbReference type="ARBA" id="ARBA00022475"/>
    </source>
</evidence>
<evidence type="ECO:0000256" key="8">
    <source>
        <dbReference type="ARBA" id="ARBA00022777"/>
    </source>
</evidence>
<dbReference type="InterPro" id="IPR036097">
    <property type="entry name" value="HisK_dim/P_sf"/>
</dbReference>
<dbReference type="SMART" id="SM00388">
    <property type="entry name" value="HisKA"/>
    <property type="match status" value="1"/>
</dbReference>
<comment type="caution">
    <text evidence="14">The sequence shown here is derived from an EMBL/GenBank/DDBJ whole genome shotgun (WGS) entry which is preliminary data.</text>
</comment>
<keyword evidence="8" id="KW-0418">Kinase</keyword>
<evidence type="ECO:0000259" key="13">
    <source>
        <dbReference type="PROSITE" id="PS50110"/>
    </source>
</evidence>
<dbReference type="Gene3D" id="3.30.450.20">
    <property type="entry name" value="PAS domain"/>
    <property type="match status" value="1"/>
</dbReference>
<dbReference type="InterPro" id="IPR005467">
    <property type="entry name" value="His_kinase_dom"/>
</dbReference>
<evidence type="ECO:0000313" key="14">
    <source>
        <dbReference type="EMBL" id="KUG25399.1"/>
    </source>
</evidence>
<evidence type="ECO:0000256" key="2">
    <source>
        <dbReference type="ARBA" id="ARBA00004236"/>
    </source>
</evidence>
<dbReference type="Pfam" id="PF02518">
    <property type="entry name" value="HATPase_c"/>
    <property type="match status" value="1"/>
</dbReference>
<gene>
    <name evidence="14" type="ORF">ASZ90_004781</name>
</gene>
<dbReference type="EMBL" id="LNQE01000696">
    <property type="protein sequence ID" value="KUG25399.1"/>
    <property type="molecule type" value="Genomic_DNA"/>
</dbReference>
<feature type="domain" description="Response regulatory" evidence="13">
    <location>
        <begin position="19"/>
        <end position="133"/>
    </location>
</feature>
<dbReference type="InterPro" id="IPR036890">
    <property type="entry name" value="HATPase_C_sf"/>
</dbReference>
<reference evidence="14" key="1">
    <citation type="journal article" date="2015" name="Proc. Natl. Acad. Sci. U.S.A.">
        <title>Networks of energetic and metabolic interactions define dynamics in microbial communities.</title>
        <authorList>
            <person name="Embree M."/>
            <person name="Liu J.K."/>
            <person name="Al-Bassam M.M."/>
            <person name="Zengler K."/>
        </authorList>
    </citation>
    <scope>NUCLEOTIDE SEQUENCE</scope>
</reference>
<dbReference type="SUPFAM" id="SSF52172">
    <property type="entry name" value="CheY-like"/>
    <property type="match status" value="1"/>
</dbReference>
<dbReference type="InterPro" id="IPR003661">
    <property type="entry name" value="HisK_dim/P_dom"/>
</dbReference>
<keyword evidence="10" id="KW-0902">Two-component regulatory system</keyword>
<dbReference type="PRINTS" id="PR00344">
    <property type="entry name" value="BCTRLSENSOR"/>
</dbReference>
<evidence type="ECO:0000256" key="5">
    <source>
        <dbReference type="ARBA" id="ARBA00022553"/>
    </source>
</evidence>
<evidence type="ECO:0000256" key="9">
    <source>
        <dbReference type="ARBA" id="ARBA00022840"/>
    </source>
</evidence>
<organism evidence="14">
    <name type="scientific">hydrocarbon metagenome</name>
    <dbReference type="NCBI Taxonomy" id="938273"/>
    <lineage>
        <taxon>unclassified sequences</taxon>
        <taxon>metagenomes</taxon>
        <taxon>ecological metagenomes</taxon>
    </lineage>
</organism>
<dbReference type="Gene3D" id="3.40.50.2300">
    <property type="match status" value="1"/>
</dbReference>
<dbReference type="AlphaFoldDB" id="A0A0W8FWX1"/>
<dbReference type="GO" id="GO:0005524">
    <property type="term" value="F:ATP binding"/>
    <property type="evidence" value="ECO:0007669"/>
    <property type="project" value="UniProtKB-KW"/>
</dbReference>
<dbReference type="Pfam" id="PF00072">
    <property type="entry name" value="Response_reg"/>
    <property type="match status" value="1"/>
</dbReference>
<dbReference type="SUPFAM" id="SSF55874">
    <property type="entry name" value="ATPase domain of HSP90 chaperone/DNA topoisomerase II/histidine kinase"/>
    <property type="match status" value="1"/>
</dbReference>
<dbReference type="InterPro" id="IPR001789">
    <property type="entry name" value="Sig_transdc_resp-reg_receiver"/>
</dbReference>
<dbReference type="SUPFAM" id="SSF55785">
    <property type="entry name" value="PYP-like sensor domain (PAS domain)"/>
    <property type="match status" value="1"/>
</dbReference>
<evidence type="ECO:0000256" key="11">
    <source>
        <dbReference type="ARBA" id="ARBA00023136"/>
    </source>
</evidence>
<dbReference type="Gene3D" id="3.30.565.10">
    <property type="entry name" value="Histidine kinase-like ATPase, C-terminal domain"/>
    <property type="match status" value="1"/>
</dbReference>
<dbReference type="InterPro" id="IPR035965">
    <property type="entry name" value="PAS-like_dom_sf"/>
</dbReference>
<evidence type="ECO:0000256" key="1">
    <source>
        <dbReference type="ARBA" id="ARBA00000085"/>
    </source>
</evidence>
<dbReference type="Gene3D" id="1.10.287.130">
    <property type="match status" value="1"/>
</dbReference>
<keyword evidence="5" id="KW-0597">Phosphoprotein</keyword>
<dbReference type="Pfam" id="PF00512">
    <property type="entry name" value="HisKA"/>
    <property type="match status" value="1"/>
</dbReference>
<keyword evidence="6" id="KW-0808">Transferase</keyword>
<evidence type="ECO:0000259" key="12">
    <source>
        <dbReference type="PROSITE" id="PS50109"/>
    </source>
</evidence>
<dbReference type="InterPro" id="IPR004358">
    <property type="entry name" value="Sig_transdc_His_kin-like_C"/>
</dbReference>
<dbReference type="InterPro" id="IPR003594">
    <property type="entry name" value="HATPase_dom"/>
</dbReference>
<dbReference type="PANTHER" id="PTHR43047">
    <property type="entry name" value="TWO-COMPONENT HISTIDINE PROTEIN KINASE"/>
    <property type="match status" value="1"/>
</dbReference>